<evidence type="ECO:0000256" key="5">
    <source>
        <dbReference type="SAM" id="Phobius"/>
    </source>
</evidence>
<dbReference type="GO" id="GO:0008273">
    <property type="term" value="F:calcium, potassium:sodium antiporter activity"/>
    <property type="evidence" value="ECO:0007669"/>
    <property type="project" value="TreeGrafter"/>
</dbReference>
<feature type="transmembrane region" description="Helical" evidence="5">
    <location>
        <begin position="113"/>
        <end position="129"/>
    </location>
</feature>
<dbReference type="EMBL" id="PGTY01000001">
    <property type="protein sequence ID" value="PJI91891.1"/>
    <property type="molecule type" value="Genomic_DNA"/>
</dbReference>
<feature type="domain" description="Sodium/calcium exchanger membrane region" evidence="6">
    <location>
        <begin position="14"/>
        <end position="153"/>
    </location>
</feature>
<dbReference type="NCBIfam" id="TIGR00367">
    <property type="entry name" value="calcium/sodium antiporter"/>
    <property type="match status" value="1"/>
</dbReference>
<sequence length="326" mass="34140">MIELTTYELFVLAAGAMAFGLYLLIKGGDWTVDAAVFVAERTGLSPLFIGATIVSFGTSVPELFTSVNANLQGYPGISLGNVLGSNVANILLVLGATAFVFKVTADPKHLFKDLAMMLLATAIMVYGMISDSFTQVFGLIMFAILVTFVVYQYRTDNIVVEEDDDDDDGAGITTMKSAAIILLGGVAALAVGSELLVKGAVQTGTAIGVPEAVIGMTVVAFGTSLPELSTCIAAARKQSVGLILGNIIGSNTFNILSIIALTAAIKPLDVDPVLLGMELWVTVAVAVLFALWMLTIGKITKPVGTVMMIAYVIFIAVQYVAPQIAV</sequence>
<protein>
    <submittedName>
        <fullName evidence="7">Cation:H+ antiporter</fullName>
    </submittedName>
</protein>
<keyword evidence="2 5" id="KW-0812">Transmembrane</keyword>
<accession>A0A2M8WLT5</accession>
<feature type="transmembrane region" description="Helical" evidence="5">
    <location>
        <begin position="77"/>
        <end position="101"/>
    </location>
</feature>
<evidence type="ECO:0000256" key="3">
    <source>
        <dbReference type="ARBA" id="ARBA00022989"/>
    </source>
</evidence>
<evidence type="ECO:0000256" key="4">
    <source>
        <dbReference type="ARBA" id="ARBA00023136"/>
    </source>
</evidence>
<evidence type="ECO:0000256" key="2">
    <source>
        <dbReference type="ARBA" id="ARBA00022692"/>
    </source>
</evidence>
<dbReference type="OrthoDB" id="9794225at2"/>
<keyword evidence="4 5" id="KW-0472">Membrane</keyword>
<feature type="transmembrane region" description="Helical" evidence="5">
    <location>
        <begin position="242"/>
        <end position="265"/>
    </location>
</feature>
<dbReference type="GO" id="GO:0005886">
    <property type="term" value="C:plasma membrane"/>
    <property type="evidence" value="ECO:0007669"/>
    <property type="project" value="TreeGrafter"/>
</dbReference>
<dbReference type="GO" id="GO:0006874">
    <property type="term" value="P:intracellular calcium ion homeostasis"/>
    <property type="evidence" value="ECO:0007669"/>
    <property type="project" value="TreeGrafter"/>
</dbReference>
<proteinExistence type="predicted"/>
<name>A0A2M8WLT5_9RHOB</name>
<feature type="transmembrane region" description="Helical" evidence="5">
    <location>
        <begin position="6"/>
        <end position="25"/>
    </location>
</feature>
<evidence type="ECO:0000313" key="8">
    <source>
        <dbReference type="Proteomes" id="UP000228531"/>
    </source>
</evidence>
<evidence type="ECO:0000256" key="1">
    <source>
        <dbReference type="ARBA" id="ARBA00004141"/>
    </source>
</evidence>
<dbReference type="PANTHER" id="PTHR10846:SF8">
    <property type="entry name" value="INNER MEMBRANE PROTEIN YRBG"/>
    <property type="match status" value="1"/>
</dbReference>
<feature type="transmembrane region" description="Helical" evidence="5">
    <location>
        <begin position="37"/>
        <end position="57"/>
    </location>
</feature>
<feature type="transmembrane region" description="Helical" evidence="5">
    <location>
        <begin position="174"/>
        <end position="192"/>
    </location>
</feature>
<reference evidence="7 8" key="1">
    <citation type="submission" date="2017-11" db="EMBL/GenBank/DDBJ databases">
        <title>Genomic Encyclopedia of Archaeal and Bacterial Type Strains, Phase II (KMG-II): From Individual Species to Whole Genera.</title>
        <authorList>
            <person name="Goeker M."/>
        </authorList>
    </citation>
    <scope>NUCLEOTIDE SEQUENCE [LARGE SCALE GENOMIC DNA]</scope>
    <source>
        <strain evidence="7 8">DSM 29128</strain>
    </source>
</reference>
<dbReference type="PANTHER" id="PTHR10846">
    <property type="entry name" value="SODIUM/POTASSIUM/CALCIUM EXCHANGER"/>
    <property type="match status" value="1"/>
</dbReference>
<dbReference type="InterPro" id="IPR044880">
    <property type="entry name" value="NCX_ion-bd_dom_sf"/>
</dbReference>
<evidence type="ECO:0000259" key="6">
    <source>
        <dbReference type="Pfam" id="PF01699"/>
    </source>
</evidence>
<dbReference type="AlphaFoldDB" id="A0A2M8WLT5"/>
<dbReference type="GO" id="GO:0005262">
    <property type="term" value="F:calcium channel activity"/>
    <property type="evidence" value="ECO:0007669"/>
    <property type="project" value="TreeGrafter"/>
</dbReference>
<comment type="caution">
    <text evidence="7">The sequence shown here is derived from an EMBL/GenBank/DDBJ whole genome shotgun (WGS) entry which is preliminary data.</text>
</comment>
<keyword evidence="3 5" id="KW-1133">Transmembrane helix</keyword>
<keyword evidence="8" id="KW-1185">Reference proteome</keyword>
<dbReference type="RefSeq" id="WP_100366772.1">
    <property type="nucleotide sequence ID" value="NZ_PGTY01000001.1"/>
</dbReference>
<feature type="transmembrane region" description="Helical" evidence="5">
    <location>
        <begin position="277"/>
        <end position="296"/>
    </location>
</feature>
<feature type="domain" description="Sodium/calcium exchanger membrane region" evidence="6">
    <location>
        <begin position="178"/>
        <end position="319"/>
    </location>
</feature>
<comment type="subcellular location">
    <subcellularLocation>
        <location evidence="1">Membrane</location>
        <topology evidence="1">Multi-pass membrane protein</topology>
    </subcellularLocation>
</comment>
<feature type="transmembrane region" description="Helical" evidence="5">
    <location>
        <begin position="212"/>
        <end position="235"/>
    </location>
</feature>
<dbReference type="Proteomes" id="UP000228531">
    <property type="component" value="Unassembled WGS sequence"/>
</dbReference>
<gene>
    <name evidence="7" type="ORF">BC777_0732</name>
</gene>
<evidence type="ECO:0000313" key="7">
    <source>
        <dbReference type="EMBL" id="PJI91891.1"/>
    </source>
</evidence>
<dbReference type="InterPro" id="IPR004837">
    <property type="entry name" value="NaCa_Exmemb"/>
</dbReference>
<organism evidence="7 8">
    <name type="scientific">Yoonia maricola</name>
    <dbReference type="NCBI Taxonomy" id="420999"/>
    <lineage>
        <taxon>Bacteria</taxon>
        <taxon>Pseudomonadati</taxon>
        <taxon>Pseudomonadota</taxon>
        <taxon>Alphaproteobacteria</taxon>
        <taxon>Rhodobacterales</taxon>
        <taxon>Paracoccaceae</taxon>
        <taxon>Yoonia</taxon>
    </lineage>
</organism>
<feature type="transmembrane region" description="Helical" evidence="5">
    <location>
        <begin position="303"/>
        <end position="321"/>
    </location>
</feature>
<dbReference type="InterPro" id="IPR004481">
    <property type="entry name" value="K/Na/Ca-exchanger"/>
</dbReference>
<dbReference type="Gene3D" id="1.20.1420.30">
    <property type="entry name" value="NCX, central ion-binding region"/>
    <property type="match status" value="1"/>
</dbReference>
<dbReference type="Pfam" id="PF01699">
    <property type="entry name" value="Na_Ca_ex"/>
    <property type="match status" value="2"/>
</dbReference>